<gene>
    <name evidence="3" type="ORF">KQ486_10355</name>
</gene>
<sequence>MKRFILFSLALLLIVSGCAPNYNTDEEVVQETEDEEEQRYIIPTNKLEEDTYRTILPYVPGVARGLIVNKVRNRYDIDEVEQGLIRQAKDVFDTEEYFFQEGQYLTEDLLKDYLSRQLTEEKLREELAANEDADPEDIQVGLNPPLNEKKYKKADKEKKKEMQEDSPQILSYIHEQNYLQRVNEDQMQLGGIAVALVLKSEYAFQTDIGEPTLYTEIDEAELLKFGKETAEKVINRLRDREELADIPILVALYKENEASGITPGNYLTKAVVDPNGRTIGEWENINEKYVLFPSGEAERNHYDQYEAFTAFERDVGEFFPNYIGVIGTGYFNGGNLHDLSIDITIEFNGKQEVVGFTQHVYRLVQEHFPNHYDVEVNVMSPERQESVVYRKADKEEPEVYIYQ</sequence>
<keyword evidence="4" id="KW-1185">Reference proteome</keyword>
<keyword evidence="2" id="KW-0732">Signal</keyword>
<dbReference type="CDD" id="cd13440">
    <property type="entry name" value="CamS_repeat_2"/>
    <property type="match status" value="1"/>
</dbReference>
<dbReference type="CDD" id="cd13441">
    <property type="entry name" value="CamS_repeat_1"/>
    <property type="match status" value="1"/>
</dbReference>
<feature type="chain" id="PRO_5045089496" evidence="2">
    <location>
        <begin position="22"/>
        <end position="403"/>
    </location>
</feature>
<protein>
    <submittedName>
        <fullName evidence="3">CamS family sex pheromone protein</fullName>
    </submittedName>
</protein>
<dbReference type="RefSeq" id="WP_216687571.1">
    <property type="nucleotide sequence ID" value="NZ_CAUPKR010000016.1"/>
</dbReference>
<evidence type="ECO:0000256" key="2">
    <source>
        <dbReference type="SAM" id="SignalP"/>
    </source>
</evidence>
<dbReference type="EMBL" id="JAHLZF010000015">
    <property type="protein sequence ID" value="MBU6081413.1"/>
    <property type="molecule type" value="Genomic_DNA"/>
</dbReference>
<accession>A0ABS6GSE2</accession>
<evidence type="ECO:0000256" key="1">
    <source>
        <dbReference type="SAM" id="MobiDB-lite"/>
    </source>
</evidence>
<reference evidence="3 4" key="1">
    <citation type="journal article" date="2011" name="Int. J. Syst. Evol. Microbiol.">
        <title>Allobacillus halotolerans gen. nov., sp. nov. isolated from shrimp paste.</title>
        <authorList>
            <person name="Sheu S.Y."/>
            <person name="Arun A.B."/>
            <person name="Jiang S.R."/>
            <person name="Young C.C."/>
            <person name="Chen W.M."/>
        </authorList>
    </citation>
    <scope>NUCLEOTIDE SEQUENCE [LARGE SCALE GENOMIC DNA]</scope>
    <source>
        <strain evidence="3 4">LMG 24826</strain>
    </source>
</reference>
<dbReference type="PIRSF" id="PIRSF012509">
    <property type="entry name" value="CamS"/>
    <property type="match status" value="1"/>
</dbReference>
<dbReference type="Proteomes" id="UP000812672">
    <property type="component" value="Unassembled WGS sequence"/>
</dbReference>
<organism evidence="3 4">
    <name type="scientific">Allobacillus halotolerans</name>
    <dbReference type="NCBI Taxonomy" id="570278"/>
    <lineage>
        <taxon>Bacteria</taxon>
        <taxon>Bacillati</taxon>
        <taxon>Bacillota</taxon>
        <taxon>Bacilli</taxon>
        <taxon>Bacillales</taxon>
        <taxon>Bacillaceae</taxon>
        <taxon>Allobacillus</taxon>
    </lineage>
</organism>
<evidence type="ECO:0000313" key="4">
    <source>
        <dbReference type="Proteomes" id="UP000812672"/>
    </source>
</evidence>
<dbReference type="PROSITE" id="PS51257">
    <property type="entry name" value="PROKAR_LIPOPROTEIN"/>
    <property type="match status" value="1"/>
</dbReference>
<name>A0ABS6GSE2_9BACI</name>
<comment type="caution">
    <text evidence="3">The sequence shown here is derived from an EMBL/GenBank/DDBJ whole genome shotgun (WGS) entry which is preliminary data.</text>
</comment>
<feature type="signal peptide" evidence="2">
    <location>
        <begin position="1"/>
        <end position="21"/>
    </location>
</feature>
<dbReference type="Pfam" id="PF07537">
    <property type="entry name" value="CamS"/>
    <property type="match status" value="1"/>
</dbReference>
<evidence type="ECO:0000313" key="3">
    <source>
        <dbReference type="EMBL" id="MBU6081413.1"/>
    </source>
</evidence>
<dbReference type="InterPro" id="IPR011426">
    <property type="entry name" value="CamS"/>
</dbReference>
<feature type="compositionally biased region" description="Acidic residues" evidence="1">
    <location>
        <begin position="128"/>
        <end position="137"/>
    </location>
</feature>
<feature type="region of interest" description="Disordered" evidence="1">
    <location>
        <begin position="127"/>
        <end position="146"/>
    </location>
</feature>
<proteinExistence type="predicted"/>